<organism evidence="1 2">
    <name type="scientific">Nocardioides kongjuensis</name>
    <dbReference type="NCBI Taxonomy" id="349522"/>
    <lineage>
        <taxon>Bacteria</taxon>
        <taxon>Bacillati</taxon>
        <taxon>Actinomycetota</taxon>
        <taxon>Actinomycetes</taxon>
        <taxon>Propionibacteriales</taxon>
        <taxon>Nocardioidaceae</taxon>
        <taxon>Nocardioides</taxon>
    </lineage>
</organism>
<comment type="caution">
    <text evidence="1">The sequence shown here is derived from an EMBL/GenBank/DDBJ whole genome shotgun (WGS) entry which is preliminary data.</text>
</comment>
<sequence length="32" mass="3358">MTARDVVRVAAACALRCAVAALADLVASRRRT</sequence>
<keyword evidence="2" id="KW-1185">Reference proteome</keyword>
<evidence type="ECO:0000313" key="1">
    <source>
        <dbReference type="EMBL" id="NYD32306.1"/>
    </source>
</evidence>
<name>A0A852RSW1_9ACTN</name>
<reference evidence="1 2" key="1">
    <citation type="submission" date="2020-07" db="EMBL/GenBank/DDBJ databases">
        <title>Sequencing the genomes of 1000 actinobacteria strains.</title>
        <authorList>
            <person name="Klenk H.-P."/>
        </authorList>
    </citation>
    <scope>NUCLEOTIDE SEQUENCE [LARGE SCALE GENOMIC DNA]</scope>
    <source>
        <strain evidence="1 2">DSM 19082</strain>
    </source>
</reference>
<proteinExistence type="predicted"/>
<evidence type="ECO:0000313" key="2">
    <source>
        <dbReference type="Proteomes" id="UP000582231"/>
    </source>
</evidence>
<protein>
    <submittedName>
        <fullName evidence="1">Uncharacterized protein</fullName>
    </submittedName>
</protein>
<dbReference type="Proteomes" id="UP000582231">
    <property type="component" value="Unassembled WGS sequence"/>
</dbReference>
<accession>A0A852RSW1</accession>
<dbReference type="AlphaFoldDB" id="A0A852RSW1"/>
<dbReference type="EMBL" id="JACCBF010000001">
    <property type="protein sequence ID" value="NYD32306.1"/>
    <property type="molecule type" value="Genomic_DNA"/>
</dbReference>
<gene>
    <name evidence="1" type="ORF">BJ958_003852</name>
</gene>